<proteinExistence type="predicted"/>
<organism evidence="2 3">
    <name type="scientific">Chthoniobacter flavus Ellin428</name>
    <dbReference type="NCBI Taxonomy" id="497964"/>
    <lineage>
        <taxon>Bacteria</taxon>
        <taxon>Pseudomonadati</taxon>
        <taxon>Verrucomicrobiota</taxon>
        <taxon>Spartobacteria</taxon>
        <taxon>Chthoniobacterales</taxon>
        <taxon>Chthoniobacteraceae</taxon>
        <taxon>Chthoniobacter</taxon>
    </lineage>
</organism>
<evidence type="ECO:0000256" key="1">
    <source>
        <dbReference type="SAM" id="MobiDB-lite"/>
    </source>
</evidence>
<dbReference type="EMBL" id="ABVL01000006">
    <property type="protein sequence ID" value="EDY20088.1"/>
    <property type="molecule type" value="Genomic_DNA"/>
</dbReference>
<name>B4D176_9BACT</name>
<dbReference type="InParanoid" id="B4D176"/>
<sequence length="78" mass="8619">MKLRLDLLKHLTAEDVEEEIIANNPRYKPEPLFSKTGVGSLSSASTEQRAQEVERSTALIQRLKERAAQTGNPGEAAK</sequence>
<keyword evidence="3" id="KW-1185">Reference proteome</keyword>
<feature type="region of interest" description="Disordered" evidence="1">
    <location>
        <begin position="27"/>
        <end position="55"/>
    </location>
</feature>
<reference evidence="2 3" key="1">
    <citation type="journal article" date="2011" name="J. Bacteriol.">
        <title>Genome sequence of Chthoniobacter flavus Ellin428, an aerobic heterotrophic soil bacterium.</title>
        <authorList>
            <person name="Kant R."/>
            <person name="van Passel M.W."/>
            <person name="Palva A."/>
            <person name="Lucas S."/>
            <person name="Lapidus A."/>
            <person name="Glavina Del Rio T."/>
            <person name="Dalin E."/>
            <person name="Tice H."/>
            <person name="Bruce D."/>
            <person name="Goodwin L."/>
            <person name="Pitluck S."/>
            <person name="Larimer F.W."/>
            <person name="Land M.L."/>
            <person name="Hauser L."/>
            <person name="Sangwan P."/>
            <person name="de Vos W.M."/>
            <person name="Janssen P.H."/>
            <person name="Smidt H."/>
        </authorList>
    </citation>
    <scope>NUCLEOTIDE SEQUENCE [LARGE SCALE GENOMIC DNA]</scope>
    <source>
        <strain evidence="2 3">Ellin428</strain>
    </source>
</reference>
<evidence type="ECO:0000313" key="3">
    <source>
        <dbReference type="Proteomes" id="UP000005824"/>
    </source>
</evidence>
<dbReference type="Proteomes" id="UP000005824">
    <property type="component" value="Unassembled WGS sequence"/>
</dbReference>
<gene>
    <name evidence="2" type="ORF">CfE428DRAFT_2677</name>
</gene>
<comment type="caution">
    <text evidence="2">The sequence shown here is derived from an EMBL/GenBank/DDBJ whole genome shotgun (WGS) entry which is preliminary data.</text>
</comment>
<feature type="compositionally biased region" description="Polar residues" evidence="1">
    <location>
        <begin position="37"/>
        <end position="48"/>
    </location>
</feature>
<dbReference type="STRING" id="497964.CfE428DRAFT_2677"/>
<evidence type="ECO:0000313" key="2">
    <source>
        <dbReference type="EMBL" id="EDY20088.1"/>
    </source>
</evidence>
<accession>B4D176</accession>
<dbReference type="AlphaFoldDB" id="B4D176"/>
<protein>
    <submittedName>
        <fullName evidence="2">Uncharacterized protein</fullName>
    </submittedName>
</protein>